<accession>A0A177V663</accession>
<dbReference type="GO" id="GO:0031123">
    <property type="term" value="P:RNA 3'-end processing"/>
    <property type="evidence" value="ECO:0007669"/>
    <property type="project" value="TreeGrafter"/>
</dbReference>
<keyword evidence="6" id="KW-0460">Magnesium</keyword>
<reference evidence="11" key="2">
    <citation type="journal article" date="2019" name="IMA Fungus">
        <title>Genome sequencing and comparison of five Tilletia species to identify candidate genes for the detection of regulated species infecting wheat.</title>
        <authorList>
            <person name="Nguyen H.D.T."/>
            <person name="Sultana T."/>
            <person name="Kesanakurti P."/>
            <person name="Hambleton S."/>
        </authorList>
    </citation>
    <scope>NUCLEOTIDE SEQUENCE</scope>
    <source>
        <strain evidence="11">DAOMC 238032</strain>
    </source>
</reference>
<dbReference type="GO" id="GO:0003729">
    <property type="term" value="F:mRNA binding"/>
    <property type="evidence" value="ECO:0007669"/>
    <property type="project" value="TreeGrafter"/>
</dbReference>
<dbReference type="GO" id="GO:1990817">
    <property type="term" value="F:poly(A) RNA polymerase activity"/>
    <property type="evidence" value="ECO:0007669"/>
    <property type="project" value="UniProtKB-EC"/>
</dbReference>
<feature type="domain" description="PAP-associated" evidence="8">
    <location>
        <begin position="337"/>
        <end position="395"/>
    </location>
</feature>
<dbReference type="Gene3D" id="3.30.460.10">
    <property type="entry name" value="Beta Polymerase, domain 2"/>
    <property type="match status" value="1"/>
</dbReference>
<dbReference type="Proteomes" id="UP000836402">
    <property type="component" value="Unassembled WGS sequence"/>
</dbReference>
<feature type="compositionally biased region" description="Low complexity" evidence="7">
    <location>
        <begin position="53"/>
        <end position="73"/>
    </location>
</feature>
<dbReference type="GO" id="GO:0010605">
    <property type="term" value="P:negative regulation of macromolecule metabolic process"/>
    <property type="evidence" value="ECO:0007669"/>
    <property type="project" value="UniProtKB-ARBA"/>
</dbReference>
<dbReference type="GO" id="GO:0046872">
    <property type="term" value="F:metal ion binding"/>
    <property type="evidence" value="ECO:0007669"/>
    <property type="project" value="UniProtKB-KW"/>
</dbReference>
<evidence type="ECO:0000256" key="3">
    <source>
        <dbReference type="ARBA" id="ARBA00012388"/>
    </source>
</evidence>
<evidence type="ECO:0000313" key="13">
    <source>
        <dbReference type="Proteomes" id="UP000836402"/>
    </source>
</evidence>
<name>A0A177V663_9BASI</name>
<comment type="similarity">
    <text evidence="2">Belongs to the DNA polymerase type-B-like family.</text>
</comment>
<dbReference type="EC" id="2.7.7.19" evidence="3"/>
<dbReference type="Proteomes" id="UP000077671">
    <property type="component" value="Unassembled WGS sequence"/>
</dbReference>
<dbReference type="SUPFAM" id="SSF81301">
    <property type="entry name" value="Nucleotidyltransferase"/>
    <property type="match status" value="1"/>
</dbReference>
<sequence>MTTAFDGEDFISFDAEPGGTRVGGAQAEGSGTTRNRIAGLMAAATAQRGAGKSSQQSAPAQSNPQASTSSSAAAAAATVASAFSSSATLPSGPRLSGTKRKHNEIAADENRLSKKERQELFAASTPWSMDVDWDQCRNGAEMLHREIMAFDQWLMPTTAELECRDMVIALIRKAIQSKWPDADVRPFGSHNTQLYLPEGDIDLVVLSSAMNTQSREMVLRNMAYILRTNNLTQGNVQIIAKAKVPIIKFICAYGDYKIDISVNQANGLTAADYILDNLVQQPALRPLIMVIKQLLSARNLSEVYLGGLGSYSVILTAISFMQMHPRIQRCEIDPARNLGVLLLEYLELYGKRFGYDELGISIRGKGSYFNKAMRGWTDHRGSLKLCLEDPLDPTNDVAAGSFNFYEVKSALAGGFDLISSAIGERSMQLGGPSGTRQSAEQIRNAAKKKKGNSRYSDDEDEWARQMLMAEMDNAGAKDPMSLLGKLFGIKPSTIKHRKKIKKLWDSNELQHKLGRPTARITPEPGPSTVKRIADSRTSSRTDPKAAKSSRKALASSINRAVVASIRASTNGQQRGASEEDVIPIDDESDGEEEESRYATVGSSRRTGKAAEGQKGLAPGQAVETAFVLDDSASSAGESNGDGEARAYTAAADGIIVSDDEDQDDAPVPRKRARASDSTSPAKRRATRREVDDFWASKGNATGSNDSSDNDVVFMGAAAQQ</sequence>
<evidence type="ECO:0000313" key="11">
    <source>
        <dbReference type="EMBL" id="KAE8262768.1"/>
    </source>
</evidence>
<protein>
    <recommendedName>
        <fullName evidence="3">polynucleotide adenylyltransferase</fullName>
        <ecNumber evidence="3">2.7.7.19</ecNumber>
    </recommendedName>
</protein>
<comment type="cofactor">
    <cofactor evidence="1">
        <name>Mn(2+)</name>
        <dbReference type="ChEBI" id="CHEBI:29035"/>
    </cofactor>
</comment>
<evidence type="ECO:0000313" key="10">
    <source>
        <dbReference type="EMBL" id="CAD6947263.1"/>
    </source>
</evidence>
<dbReference type="PANTHER" id="PTHR23092">
    <property type="entry name" value="POLY(A) RNA POLYMERASE"/>
    <property type="match status" value="1"/>
</dbReference>
<evidence type="ECO:0000256" key="2">
    <source>
        <dbReference type="ARBA" id="ARBA00008593"/>
    </source>
</evidence>
<feature type="region of interest" description="Disordered" evidence="7">
    <location>
        <begin position="511"/>
        <end position="553"/>
    </location>
</feature>
<reference evidence="10" key="3">
    <citation type="submission" date="2020-10" db="EMBL/GenBank/DDBJ databases">
        <authorList>
            <person name="Sedaghatjoo S."/>
        </authorList>
    </citation>
    <scope>NUCLEOTIDE SEQUENCE</scope>
    <source>
        <strain evidence="10">AZH3</strain>
    </source>
</reference>
<dbReference type="SUPFAM" id="SSF81631">
    <property type="entry name" value="PAP/OAS1 substrate-binding domain"/>
    <property type="match status" value="1"/>
</dbReference>
<evidence type="ECO:0000259" key="9">
    <source>
        <dbReference type="Pfam" id="PF22600"/>
    </source>
</evidence>
<dbReference type="PANTHER" id="PTHR23092:SF15">
    <property type="entry name" value="INACTIVE NON-CANONICAL POLY(A) RNA POLYMERASE PROTEIN TRF4-2-RELATED"/>
    <property type="match status" value="1"/>
</dbReference>
<dbReference type="InterPro" id="IPR054708">
    <property type="entry name" value="MTPAP-like_central"/>
</dbReference>
<dbReference type="EMBL" id="LWDD02000203">
    <property type="protein sequence ID" value="KAE8262768.1"/>
    <property type="molecule type" value="Genomic_DNA"/>
</dbReference>
<feature type="compositionally biased region" description="Acidic residues" evidence="7">
    <location>
        <begin position="578"/>
        <end position="594"/>
    </location>
</feature>
<evidence type="ECO:0000256" key="7">
    <source>
        <dbReference type="SAM" id="MobiDB-lite"/>
    </source>
</evidence>
<feature type="region of interest" description="Disordered" evidence="7">
    <location>
        <begin position="1"/>
        <end position="73"/>
    </location>
</feature>
<evidence type="ECO:0000313" key="12">
    <source>
        <dbReference type="Proteomes" id="UP000077671"/>
    </source>
</evidence>
<keyword evidence="13" id="KW-1185">Reference proteome</keyword>
<proteinExistence type="inferred from homology"/>
<organism evidence="11 12">
    <name type="scientific">Tilletia caries</name>
    <name type="common">wheat bunt fungus</name>
    <dbReference type="NCBI Taxonomy" id="13290"/>
    <lineage>
        <taxon>Eukaryota</taxon>
        <taxon>Fungi</taxon>
        <taxon>Dikarya</taxon>
        <taxon>Basidiomycota</taxon>
        <taxon>Ustilaginomycotina</taxon>
        <taxon>Exobasidiomycetes</taxon>
        <taxon>Tilletiales</taxon>
        <taxon>Tilletiaceae</taxon>
        <taxon>Tilletia</taxon>
    </lineage>
</organism>
<feature type="compositionally biased region" description="Basic and acidic residues" evidence="7">
    <location>
        <begin position="531"/>
        <end position="545"/>
    </location>
</feature>
<feature type="region of interest" description="Disordered" evidence="7">
    <location>
        <begin position="86"/>
        <end position="112"/>
    </location>
</feature>
<dbReference type="GO" id="GO:0005730">
    <property type="term" value="C:nucleolus"/>
    <property type="evidence" value="ECO:0007669"/>
    <property type="project" value="TreeGrafter"/>
</dbReference>
<dbReference type="AlphaFoldDB" id="A0A177V663"/>
<keyword evidence="4" id="KW-0808">Transferase</keyword>
<reference evidence="11" key="1">
    <citation type="submission" date="2016-04" db="EMBL/GenBank/DDBJ databases">
        <authorList>
            <person name="Nguyen H.D."/>
            <person name="Kesanakurti P."/>
            <person name="Cullis J."/>
            <person name="Levesque C.A."/>
            <person name="Hambleton S."/>
        </authorList>
    </citation>
    <scope>NUCLEOTIDE SEQUENCE</scope>
    <source>
        <strain evidence="11">DAOMC 238032</strain>
    </source>
</reference>
<evidence type="ECO:0000256" key="4">
    <source>
        <dbReference type="ARBA" id="ARBA00022679"/>
    </source>
</evidence>
<comment type="caution">
    <text evidence="11">The sequence shown here is derived from an EMBL/GenBank/DDBJ whole genome shotgun (WGS) entry which is preliminary data.</text>
</comment>
<dbReference type="Pfam" id="PF22600">
    <property type="entry name" value="MTPAP-like_central"/>
    <property type="match status" value="1"/>
</dbReference>
<dbReference type="Gene3D" id="1.10.1410.10">
    <property type="match status" value="1"/>
</dbReference>
<evidence type="ECO:0000256" key="6">
    <source>
        <dbReference type="ARBA" id="ARBA00022842"/>
    </source>
</evidence>
<feature type="region of interest" description="Disordered" evidence="7">
    <location>
        <begin position="567"/>
        <end position="720"/>
    </location>
</feature>
<feature type="compositionally biased region" description="Acidic residues" evidence="7">
    <location>
        <begin position="1"/>
        <end position="11"/>
    </location>
</feature>
<dbReference type="InterPro" id="IPR002058">
    <property type="entry name" value="PAP_assoc"/>
</dbReference>
<feature type="compositionally biased region" description="Basic and acidic residues" evidence="7">
    <location>
        <begin position="103"/>
        <end position="112"/>
    </location>
</feature>
<dbReference type="FunFam" id="3.30.460.10:FF:000006">
    <property type="entry name" value="non-canonical poly(A) RNA polymerase PAPD5"/>
    <property type="match status" value="1"/>
</dbReference>
<dbReference type="GO" id="GO:0043634">
    <property type="term" value="P:polyadenylation-dependent ncRNA catabolic process"/>
    <property type="evidence" value="ECO:0007669"/>
    <property type="project" value="TreeGrafter"/>
</dbReference>
<dbReference type="GO" id="GO:0031499">
    <property type="term" value="C:TRAMP complex"/>
    <property type="evidence" value="ECO:0007669"/>
    <property type="project" value="TreeGrafter"/>
</dbReference>
<evidence type="ECO:0000259" key="8">
    <source>
        <dbReference type="Pfam" id="PF03828"/>
    </source>
</evidence>
<evidence type="ECO:0000256" key="5">
    <source>
        <dbReference type="ARBA" id="ARBA00022723"/>
    </source>
</evidence>
<gene>
    <name evidence="11" type="ORF">A4X03_0g2194</name>
    <name evidence="10" type="ORF">JKIAZH3_G8458</name>
</gene>
<dbReference type="CDD" id="cd05402">
    <property type="entry name" value="NT_PAP_TUTase"/>
    <property type="match status" value="1"/>
</dbReference>
<evidence type="ECO:0000256" key="1">
    <source>
        <dbReference type="ARBA" id="ARBA00001936"/>
    </source>
</evidence>
<dbReference type="Pfam" id="PF03828">
    <property type="entry name" value="PAP_assoc"/>
    <property type="match status" value="1"/>
</dbReference>
<dbReference type="InterPro" id="IPR043519">
    <property type="entry name" value="NT_sf"/>
</dbReference>
<dbReference type="EMBL" id="CAJHJG010005068">
    <property type="protein sequence ID" value="CAD6947263.1"/>
    <property type="molecule type" value="Genomic_DNA"/>
</dbReference>
<feature type="domain" description="Poly(A) RNA polymerase mitochondrial-like central palm" evidence="9">
    <location>
        <begin position="143"/>
        <end position="270"/>
    </location>
</feature>
<keyword evidence="5" id="KW-0479">Metal-binding</keyword>
<dbReference type="InterPro" id="IPR045862">
    <property type="entry name" value="Trf4-like"/>
</dbReference>